<dbReference type="AlphaFoldDB" id="A0A9Q8Y555"/>
<keyword evidence="2" id="KW-0732">Signal</keyword>
<dbReference type="RefSeq" id="WP_090299744.1">
    <property type="nucleotide sequence ID" value="NZ_CAXURO020000001.1"/>
</dbReference>
<sequence>MKLLVVGVSFFLSFSTLAEAGGAPPPRMPSPEGQQPQSQPETTVRPAGEPEIFAMPSGNIGCIYTPAGGTSVYQPADGGPELACDIVAPRYVRATLGRAGAATLNHAVGDPSCCSTGTVLDYGQSWSRGPFSCVSERTGLSCRRDDGHSFLLSRAQVSAN</sequence>
<organism evidence="3 4">
    <name type="scientific">Ensifer adhaerens</name>
    <name type="common">Sinorhizobium morelense</name>
    <dbReference type="NCBI Taxonomy" id="106592"/>
    <lineage>
        <taxon>Bacteria</taxon>
        <taxon>Pseudomonadati</taxon>
        <taxon>Pseudomonadota</taxon>
        <taxon>Alphaproteobacteria</taxon>
        <taxon>Hyphomicrobiales</taxon>
        <taxon>Rhizobiaceae</taxon>
        <taxon>Sinorhizobium/Ensifer group</taxon>
        <taxon>Ensifer</taxon>
    </lineage>
</organism>
<feature type="region of interest" description="Disordered" evidence="1">
    <location>
        <begin position="21"/>
        <end position="45"/>
    </location>
</feature>
<evidence type="ECO:0000256" key="2">
    <source>
        <dbReference type="SAM" id="SignalP"/>
    </source>
</evidence>
<feature type="signal peptide" evidence="2">
    <location>
        <begin position="1"/>
        <end position="20"/>
    </location>
</feature>
<reference evidence="3" key="1">
    <citation type="submission" date="2022-06" db="EMBL/GenBank/DDBJ databases">
        <title>Physiological and biochemical characterization and genomic elucidation of a strain of the genus Ensifer adhaerens M8 that combines arsenic oxidation and chromium reduction.</title>
        <authorList>
            <person name="Li X."/>
            <person name="Yu c."/>
        </authorList>
    </citation>
    <scope>NUCLEOTIDE SEQUENCE</scope>
    <source>
        <strain evidence="3">M8</strain>
    </source>
</reference>
<name>A0A9Q8Y555_ENSAD</name>
<feature type="chain" id="PRO_5040401367" evidence="2">
    <location>
        <begin position="21"/>
        <end position="160"/>
    </location>
</feature>
<protein>
    <submittedName>
        <fullName evidence="3">Uncharacterized protein</fullName>
    </submittedName>
</protein>
<dbReference type="Proteomes" id="UP001055460">
    <property type="component" value="Chromosome"/>
</dbReference>
<evidence type="ECO:0000313" key="3">
    <source>
        <dbReference type="EMBL" id="USJ22530.1"/>
    </source>
</evidence>
<gene>
    <name evidence="3" type="ORF">NE863_14640</name>
</gene>
<proteinExistence type="predicted"/>
<accession>A0A9Q8Y555</accession>
<dbReference type="OrthoDB" id="495539at2"/>
<feature type="compositionally biased region" description="Low complexity" evidence="1">
    <location>
        <begin position="30"/>
        <end position="41"/>
    </location>
</feature>
<evidence type="ECO:0000313" key="4">
    <source>
        <dbReference type="Proteomes" id="UP001055460"/>
    </source>
</evidence>
<dbReference type="EMBL" id="CP098807">
    <property type="protein sequence ID" value="USJ22530.1"/>
    <property type="molecule type" value="Genomic_DNA"/>
</dbReference>
<evidence type="ECO:0000256" key="1">
    <source>
        <dbReference type="SAM" id="MobiDB-lite"/>
    </source>
</evidence>